<organism evidence="1 2">
    <name type="scientific">Pluteus cervinus</name>
    <dbReference type="NCBI Taxonomy" id="181527"/>
    <lineage>
        <taxon>Eukaryota</taxon>
        <taxon>Fungi</taxon>
        <taxon>Dikarya</taxon>
        <taxon>Basidiomycota</taxon>
        <taxon>Agaricomycotina</taxon>
        <taxon>Agaricomycetes</taxon>
        <taxon>Agaricomycetidae</taxon>
        <taxon>Agaricales</taxon>
        <taxon>Pluteineae</taxon>
        <taxon>Pluteaceae</taxon>
        <taxon>Pluteus</taxon>
    </lineage>
</organism>
<evidence type="ECO:0000313" key="1">
    <source>
        <dbReference type="EMBL" id="TFK58831.1"/>
    </source>
</evidence>
<protein>
    <submittedName>
        <fullName evidence="1">Uncharacterized protein</fullName>
    </submittedName>
</protein>
<proteinExistence type="predicted"/>
<dbReference type="Proteomes" id="UP000308600">
    <property type="component" value="Unassembled WGS sequence"/>
</dbReference>
<feature type="non-terminal residue" evidence="1">
    <location>
        <position position="1433"/>
    </location>
</feature>
<gene>
    <name evidence="1" type="ORF">BDN72DRAFT_865636</name>
</gene>
<reference evidence="1 2" key="1">
    <citation type="journal article" date="2019" name="Nat. Ecol. Evol.">
        <title>Megaphylogeny resolves global patterns of mushroom evolution.</title>
        <authorList>
            <person name="Varga T."/>
            <person name="Krizsan K."/>
            <person name="Foldi C."/>
            <person name="Dima B."/>
            <person name="Sanchez-Garcia M."/>
            <person name="Sanchez-Ramirez S."/>
            <person name="Szollosi G.J."/>
            <person name="Szarkandi J.G."/>
            <person name="Papp V."/>
            <person name="Albert L."/>
            <person name="Andreopoulos W."/>
            <person name="Angelini C."/>
            <person name="Antonin V."/>
            <person name="Barry K.W."/>
            <person name="Bougher N.L."/>
            <person name="Buchanan P."/>
            <person name="Buyck B."/>
            <person name="Bense V."/>
            <person name="Catcheside P."/>
            <person name="Chovatia M."/>
            <person name="Cooper J."/>
            <person name="Damon W."/>
            <person name="Desjardin D."/>
            <person name="Finy P."/>
            <person name="Geml J."/>
            <person name="Haridas S."/>
            <person name="Hughes K."/>
            <person name="Justo A."/>
            <person name="Karasinski D."/>
            <person name="Kautmanova I."/>
            <person name="Kiss B."/>
            <person name="Kocsube S."/>
            <person name="Kotiranta H."/>
            <person name="LaButti K.M."/>
            <person name="Lechner B.E."/>
            <person name="Liimatainen K."/>
            <person name="Lipzen A."/>
            <person name="Lukacs Z."/>
            <person name="Mihaltcheva S."/>
            <person name="Morgado L.N."/>
            <person name="Niskanen T."/>
            <person name="Noordeloos M.E."/>
            <person name="Ohm R.A."/>
            <person name="Ortiz-Santana B."/>
            <person name="Ovrebo C."/>
            <person name="Racz N."/>
            <person name="Riley R."/>
            <person name="Savchenko A."/>
            <person name="Shiryaev A."/>
            <person name="Soop K."/>
            <person name="Spirin V."/>
            <person name="Szebenyi C."/>
            <person name="Tomsovsky M."/>
            <person name="Tulloss R.E."/>
            <person name="Uehling J."/>
            <person name="Grigoriev I.V."/>
            <person name="Vagvolgyi C."/>
            <person name="Papp T."/>
            <person name="Martin F.M."/>
            <person name="Miettinen O."/>
            <person name="Hibbett D.S."/>
            <person name="Nagy L.G."/>
        </authorList>
    </citation>
    <scope>NUCLEOTIDE SEQUENCE [LARGE SCALE GENOMIC DNA]</scope>
    <source>
        <strain evidence="1 2">NL-1719</strain>
    </source>
</reference>
<accession>A0ACD2ZZJ9</accession>
<evidence type="ECO:0000313" key="2">
    <source>
        <dbReference type="Proteomes" id="UP000308600"/>
    </source>
</evidence>
<name>A0ACD2ZZJ9_9AGAR</name>
<keyword evidence="2" id="KW-1185">Reference proteome</keyword>
<sequence length="1433" mass="161660">KELLARLAIEVSKLKPEQSKDNIAKRLEELEASIRDQGKRILFCLQTSLLNSYVLDANYFQDQFVDRLTPFGPRIVTCHLTIARLKRIQDVQLMMNALRVNMEVWSSPHSPTPLTYYHYPYLLWYSTDAVHPSSRFREPNCFLVVKDTWPNYVPSYGFWNKAPSPSITQHAFECRHHQRANAGSISSYVAGMRTAGGCCQKSQYPHPTVMCAKPKFYTFPTPPMASSSTSRARPKEKPKEKPRKKGKEKDKGASTQHQLPLTTLAQSAGQTPQPALIAKFLDIDDMEVADVSHGTKIIGLGTENQPIEFVEELDLPEVQLATAAKGKGKVRVGVDPVLQRLSALTNMFQILQMAHSTPTNPDDDPGCSPERHLRIGLFGWGKINVLKWSFDKLGFRQQDVDDLDPRKVARFLQTFKKKGCFHFYLENSLKILLPTSALQPSPAKTPFVTNSEGLPLYTEDDILGPMVTANGVHRYFALVELNKEVTHTIDVLAKQVTELVLSNGKDAAWAAKQLELNEWMEYESVMGEWQVAFFNTARLSSPDQNRVYDLKVETLFVTDRKSLPLINLVASYRREPQQMQSAWLKKELTALDNKRLKRVMTPILVRRMLNHALEFGFEFVNTLMFNPKWSSDHLLGVFGSVAVHDPSFPQLEEIDDVLGLLDSESAQEREYAVAKICNWKQVMRNGSRSLARPWIPVIPHLDALQDKIFQNTFGLTGIESGHAISCMKEYMLCWSDFVNNHCQDFPVHTDIIIGRGLVLLAPVDGDKTYPSRPFCSHALYNSTYQWFQSRRHPILEVCRWIEALSDYYRPTGKIEATADASTSIARFFQRIHPTNPKGLEIARGFFRLVLFLNRDGLEKLNHEISKPHFWAYRQQYLSDVQLGAFVHSHKQEVDDLVALLKTRDDPGQQTASRPGALAVKGSRFRLKGHLRLRESRLKAHAAALLNVETLVIKYRSLLFHPDVMALRDSIQAYMLEQAGLDHFAYWDQLRQPHHLLDTTGDDEKQRQRIEFNLIERHQCSIQQWIYKLEDSELFTEHIAGKTYMSAEAREGIERLIQSSEDIAARRRFAILNEDVGKIPPFDRTREREKVYLHCAVEDIDKCFAEAQPSDLLEWRAYVIECENNVDIVDDIARSVSIQGSNEEPGQEEERVQGREGEDVGSIRSMGPTTSTSNMGDVEPDTRMDVDVDSEIMGAPGNVNDHNYDTAGSPLSSPPSESATDMEEDYVSELPTQIVNKLAESTKAAADLVRAKLAESLPLKRTHAAGLPTAFSAAAIVTPPTGSLRKSALTVSSHTRNSDGANRSHPTPVPAPQLKKECHVVKKEYPQNLSQRVRDHIDGPEAKLMWEYDHSHATGNLDSKAYHWCGTPCMGVTITHETLLASASNTHDEPGVLALSPMSAKYSLLHVMLVTPDRHSIGSDQGEQEEDTEGGDDT</sequence>
<feature type="non-terminal residue" evidence="1">
    <location>
        <position position="1"/>
    </location>
</feature>
<dbReference type="EMBL" id="ML209177">
    <property type="protein sequence ID" value="TFK58831.1"/>
    <property type="molecule type" value="Genomic_DNA"/>
</dbReference>